<dbReference type="GeneID" id="99742421"/>
<name>A0A0D8MUW1_PHOLE</name>
<organism evidence="3 4">
    <name type="scientific">Photobacterium leiognathi</name>
    <dbReference type="NCBI Taxonomy" id="553611"/>
    <lineage>
        <taxon>Bacteria</taxon>
        <taxon>Pseudomonadati</taxon>
        <taxon>Pseudomonadota</taxon>
        <taxon>Gammaproteobacteria</taxon>
        <taxon>Vibrionales</taxon>
        <taxon>Vibrionaceae</taxon>
        <taxon>Photobacterium</taxon>
    </lineage>
</organism>
<sequence length="71" mass="8309">MFPEYKDLIDSLKGKEVGFDRLYDKHSELNAEIEKMTAKDGYDEDIIDKLKKEKLLLKDEILAYLKNAEAK</sequence>
<dbReference type="EMBL" id="PYOJ01000030">
    <property type="protein sequence ID" value="PSV87319.1"/>
    <property type="molecule type" value="Genomic_DNA"/>
</dbReference>
<proteinExistence type="predicted"/>
<comment type="caution">
    <text evidence="3">The sequence shown here is derived from an EMBL/GenBank/DDBJ whole genome shotgun (WGS) entry which is preliminary data.</text>
</comment>
<dbReference type="AlphaFoldDB" id="A0A0D8MUW1"/>
<evidence type="ECO:0000256" key="1">
    <source>
        <dbReference type="SAM" id="Coils"/>
    </source>
</evidence>
<dbReference type="InterPro" id="IPR007420">
    <property type="entry name" value="DUF465"/>
</dbReference>
<protein>
    <submittedName>
        <fullName evidence="3">DUF465 domain-containing protein</fullName>
    </submittedName>
</protein>
<dbReference type="RefSeq" id="WP_008988644.1">
    <property type="nucleotide sequence ID" value="NZ_CP131599.1"/>
</dbReference>
<accession>A0A0D8MUW1</accession>
<dbReference type="Proteomes" id="UP000241566">
    <property type="component" value="Unassembled WGS sequence"/>
</dbReference>
<reference evidence="3 4" key="1">
    <citation type="submission" date="2018-03" db="EMBL/GenBank/DDBJ databases">
        <title>Whole genome sequencing of Histamine producing bacteria.</title>
        <authorList>
            <person name="Butler K."/>
        </authorList>
    </citation>
    <scope>NUCLEOTIDE SEQUENCE [LARGE SCALE GENOMIC DNA]</scope>
    <source>
        <strain evidence="2 5">ATCC 25521</strain>
        <strain evidence="3 4">ATCC 33979</strain>
    </source>
</reference>
<dbReference type="InterPro" id="IPR038444">
    <property type="entry name" value="DUF465_sf"/>
</dbReference>
<evidence type="ECO:0000313" key="3">
    <source>
        <dbReference type="EMBL" id="PSV87319.1"/>
    </source>
</evidence>
<dbReference type="OrthoDB" id="5616367at2"/>
<evidence type="ECO:0000313" key="5">
    <source>
        <dbReference type="Proteomes" id="UP000241566"/>
    </source>
</evidence>
<dbReference type="STRING" id="553611.GCA_001557755_01614"/>
<feature type="coiled-coil region" evidence="1">
    <location>
        <begin position="19"/>
        <end position="67"/>
    </location>
</feature>
<dbReference type="Gene3D" id="6.10.280.50">
    <property type="match status" value="1"/>
</dbReference>
<evidence type="ECO:0000313" key="2">
    <source>
        <dbReference type="EMBL" id="PSV81952.1"/>
    </source>
</evidence>
<evidence type="ECO:0000313" key="4">
    <source>
        <dbReference type="Proteomes" id="UP000240410"/>
    </source>
</evidence>
<gene>
    <name evidence="3" type="ORF">CTM89_17880</name>
    <name evidence="2" type="ORF">CTM94_10925</name>
</gene>
<keyword evidence="5" id="KW-1185">Reference proteome</keyword>
<dbReference type="EMBL" id="PYOI01000014">
    <property type="protein sequence ID" value="PSV81952.1"/>
    <property type="molecule type" value="Genomic_DNA"/>
</dbReference>
<dbReference type="Proteomes" id="UP000240410">
    <property type="component" value="Unassembled WGS sequence"/>
</dbReference>
<dbReference type="Pfam" id="PF04325">
    <property type="entry name" value="DUF465"/>
    <property type="match status" value="1"/>
</dbReference>
<keyword evidence="1" id="KW-0175">Coiled coil</keyword>